<feature type="non-terminal residue" evidence="3">
    <location>
        <position position="1"/>
    </location>
</feature>
<dbReference type="Pfam" id="PF26080">
    <property type="entry name" value="CUB_animal"/>
    <property type="match status" value="1"/>
</dbReference>
<keyword evidence="4" id="KW-1185">Reference proteome</keyword>
<protein>
    <recommendedName>
        <fullName evidence="2">CUB domain-containing protein</fullName>
    </recommendedName>
</protein>
<dbReference type="STRING" id="6832.A0A553PBY4"/>
<organism evidence="3 4">
    <name type="scientific">Tigriopus californicus</name>
    <name type="common">Marine copepod</name>
    <dbReference type="NCBI Taxonomy" id="6832"/>
    <lineage>
        <taxon>Eukaryota</taxon>
        <taxon>Metazoa</taxon>
        <taxon>Ecdysozoa</taxon>
        <taxon>Arthropoda</taxon>
        <taxon>Crustacea</taxon>
        <taxon>Multicrustacea</taxon>
        <taxon>Hexanauplia</taxon>
        <taxon>Copepoda</taxon>
        <taxon>Harpacticoida</taxon>
        <taxon>Harpacticidae</taxon>
        <taxon>Tigriopus</taxon>
    </lineage>
</organism>
<gene>
    <name evidence="3" type="ORF">TCAL_10438</name>
</gene>
<evidence type="ECO:0000313" key="3">
    <source>
        <dbReference type="EMBL" id="TRY75197.1"/>
    </source>
</evidence>
<evidence type="ECO:0000313" key="4">
    <source>
        <dbReference type="Proteomes" id="UP000318571"/>
    </source>
</evidence>
<comment type="caution">
    <text evidence="3">The sequence shown here is derived from an EMBL/GenBank/DDBJ whole genome shotgun (WGS) entry which is preliminary data.</text>
</comment>
<reference evidence="3 4" key="1">
    <citation type="journal article" date="2018" name="Nat. Ecol. Evol.">
        <title>Genomic signatures of mitonuclear coevolution across populations of Tigriopus californicus.</title>
        <authorList>
            <person name="Barreto F.S."/>
            <person name="Watson E.T."/>
            <person name="Lima T.G."/>
            <person name="Willett C.S."/>
            <person name="Edmands S."/>
            <person name="Li W."/>
            <person name="Burton R.S."/>
        </authorList>
    </citation>
    <scope>NUCLEOTIDE SEQUENCE [LARGE SCALE GENOMIC DNA]</scope>
    <source>
        <strain evidence="3 4">San Diego</strain>
    </source>
</reference>
<dbReference type="InterPro" id="IPR058698">
    <property type="entry name" value="CUB_metazoa"/>
</dbReference>
<sequence length="352" mass="37755">DRRYNMIEIISKFFLISTLCLNIWEPISTKALTITNASSPESREGKANECTSRGGASVGSCANGFGICCAFALGCGDMSSENCTYLVQSTTSTVVNPCKFTICPANNDICRLRFDFTTFMINGPITASAVSNTALIGATNAVTQYACGDEQAGPDGCLQYFTGLTGTVASFNFPTNAGILDPSTTHLSNQCQNMCWRQEMNTCGICWIPVILGSDTITGSFGVSTTAGGNKGRGETDGKCRGDFLLIPDAQTDVPGVEEDTFIIGSIGSMSRFSDRLCGRFFSTANDRGDRRSSRSVCSQQRPFRMTFKTDENEVTETSVGDPPNSAKTNELNRVPGGIVGFNLQWTLQSCT</sequence>
<evidence type="ECO:0000256" key="1">
    <source>
        <dbReference type="SAM" id="MobiDB-lite"/>
    </source>
</evidence>
<proteinExistence type="predicted"/>
<feature type="domain" description="CUB" evidence="2">
    <location>
        <begin position="154"/>
        <end position="348"/>
    </location>
</feature>
<evidence type="ECO:0000259" key="2">
    <source>
        <dbReference type="Pfam" id="PF26080"/>
    </source>
</evidence>
<dbReference type="Proteomes" id="UP000318571">
    <property type="component" value="Chromosome 2"/>
</dbReference>
<accession>A0A553PBY4</accession>
<dbReference type="PANTHER" id="PTHR33236">
    <property type="entry name" value="INTRAFLAGELLAR TRANSPORT PROTEIN 122 FAMILY PROTEIN-RELATED"/>
    <property type="match status" value="1"/>
</dbReference>
<feature type="region of interest" description="Disordered" evidence="1">
    <location>
        <begin position="308"/>
        <end position="331"/>
    </location>
</feature>
<name>A0A553PBY4_TIGCA</name>
<dbReference type="EMBL" id="VCGU01000005">
    <property type="protein sequence ID" value="TRY75197.1"/>
    <property type="molecule type" value="Genomic_DNA"/>
</dbReference>
<dbReference type="PANTHER" id="PTHR33236:SF5">
    <property type="entry name" value="CUB DOMAIN-CONTAINING PROTEIN"/>
    <property type="match status" value="1"/>
</dbReference>
<dbReference type="AlphaFoldDB" id="A0A553PBY4"/>